<evidence type="ECO:0000313" key="2">
    <source>
        <dbReference type="Proteomes" id="UP001620597"/>
    </source>
</evidence>
<accession>A0ABW8NE54</accession>
<dbReference type="EMBL" id="JBBKTX010000002">
    <property type="protein sequence ID" value="MFK4751202.1"/>
    <property type="molecule type" value="Genomic_DNA"/>
</dbReference>
<dbReference type="Proteomes" id="UP001620597">
    <property type="component" value="Unassembled WGS sequence"/>
</dbReference>
<gene>
    <name evidence="1" type="ORF">WG929_02165</name>
</gene>
<keyword evidence="2" id="KW-1185">Reference proteome</keyword>
<dbReference type="RefSeq" id="WP_416204705.1">
    <property type="nucleotide sequence ID" value="NZ_JBBKTX010000002.1"/>
</dbReference>
<dbReference type="Pfam" id="PF10982">
    <property type="entry name" value="DUF2789"/>
    <property type="match status" value="1"/>
</dbReference>
<evidence type="ECO:0000313" key="1">
    <source>
        <dbReference type="EMBL" id="MFK4751202.1"/>
    </source>
</evidence>
<organism evidence="1 2">
    <name type="scientific">Oceanobacter antarcticus</name>
    <dbReference type="NCBI Taxonomy" id="3133425"/>
    <lineage>
        <taxon>Bacteria</taxon>
        <taxon>Pseudomonadati</taxon>
        <taxon>Pseudomonadota</taxon>
        <taxon>Gammaproteobacteria</taxon>
        <taxon>Oceanospirillales</taxon>
        <taxon>Oceanospirillaceae</taxon>
        <taxon>Oceanobacter</taxon>
    </lineage>
</organism>
<dbReference type="Gene3D" id="1.10.10.1130">
    <property type="entry name" value="Uncharacterised protein PF10982, DUF2789"/>
    <property type="match status" value="1"/>
</dbReference>
<dbReference type="InterPro" id="IPR021250">
    <property type="entry name" value="DUF2789"/>
</dbReference>
<protein>
    <submittedName>
        <fullName evidence="1">DUF2789 family protein</fullName>
    </submittedName>
</protein>
<comment type="caution">
    <text evidence="1">The sequence shown here is derived from an EMBL/GenBank/DDBJ whole genome shotgun (WGS) entry which is preliminary data.</text>
</comment>
<proteinExistence type="predicted"/>
<dbReference type="InterPro" id="IPR038086">
    <property type="entry name" value="DUF2789_sf"/>
</dbReference>
<reference evidence="1 2" key="1">
    <citation type="submission" date="2024-03" db="EMBL/GenBank/DDBJ databases">
        <title>High-quality draft genome sequence of Oceanobacter sp. wDCs-4.</title>
        <authorList>
            <person name="Dong C."/>
        </authorList>
    </citation>
    <scope>NUCLEOTIDE SEQUENCE [LARGE SCALE GENOMIC DNA]</scope>
    <source>
        <strain evidence="2">wDCs-4</strain>
    </source>
</reference>
<name>A0ABW8NE54_9GAMM</name>
<sequence>MHTPIHTLADLFRQLGLPHSKTEISTFIDRHKPIGQHSQLSELSFFTTSQQQFLRESLNEDADWSEVIDTLDTLLRQEPDIRPS</sequence>